<dbReference type="Proteomes" id="UP000638313">
    <property type="component" value="Unassembled WGS sequence"/>
</dbReference>
<comment type="caution">
    <text evidence="2">The sequence shown here is derived from an EMBL/GenBank/DDBJ whole genome shotgun (WGS) entry which is preliminary data.</text>
</comment>
<dbReference type="RefSeq" id="WP_190132089.1">
    <property type="nucleotide sequence ID" value="NZ_BNBD01000013.1"/>
</dbReference>
<keyword evidence="3" id="KW-1185">Reference proteome</keyword>
<accession>A0A919B880</accession>
<organism evidence="2 3">
    <name type="scientific">Streptomyces mashuensis</name>
    <dbReference type="NCBI Taxonomy" id="33904"/>
    <lineage>
        <taxon>Bacteria</taxon>
        <taxon>Bacillati</taxon>
        <taxon>Actinomycetota</taxon>
        <taxon>Actinomycetes</taxon>
        <taxon>Kitasatosporales</taxon>
        <taxon>Streptomycetaceae</taxon>
        <taxon>Streptomyces</taxon>
    </lineage>
</organism>
<reference evidence="2" key="1">
    <citation type="journal article" date="2014" name="Int. J. Syst. Evol. Microbiol.">
        <title>Complete genome sequence of Corynebacterium casei LMG S-19264T (=DSM 44701T), isolated from a smear-ripened cheese.</title>
        <authorList>
            <consortium name="US DOE Joint Genome Institute (JGI-PGF)"/>
            <person name="Walter F."/>
            <person name="Albersmeier A."/>
            <person name="Kalinowski J."/>
            <person name="Ruckert C."/>
        </authorList>
    </citation>
    <scope>NUCLEOTIDE SEQUENCE</scope>
    <source>
        <strain evidence="2">JCM 4059</strain>
    </source>
</reference>
<evidence type="ECO:0000313" key="2">
    <source>
        <dbReference type="EMBL" id="GHF63752.1"/>
    </source>
</evidence>
<sequence>MSVSRDDYENEFIPPTDEKRRGKLERKADTLLEAAGDEKCDDWPGSWTQRPEMEFERIAAAHTGMVPLAVTSLCASLPDFAPETPRHAVESMMRERPGLEAAEPVVQLLDAVDDSAVFGSGFAMECRNFPPETCRWGTCQEPLYASEAARGRGNPRKYCNPHKRAAKSHTQRLRRKGIYVGVHRNMSYRPDGEKPAVAAWLKTPQIGGKSTDQYQQSRDVWETLNVPQAL</sequence>
<protein>
    <submittedName>
        <fullName evidence="2">Uncharacterized protein</fullName>
    </submittedName>
</protein>
<name>A0A919B880_9ACTN</name>
<evidence type="ECO:0000256" key="1">
    <source>
        <dbReference type="SAM" id="MobiDB-lite"/>
    </source>
</evidence>
<dbReference type="EMBL" id="BNBD01000013">
    <property type="protein sequence ID" value="GHF63752.1"/>
    <property type="molecule type" value="Genomic_DNA"/>
</dbReference>
<proteinExistence type="predicted"/>
<feature type="region of interest" description="Disordered" evidence="1">
    <location>
        <begin position="1"/>
        <end position="25"/>
    </location>
</feature>
<gene>
    <name evidence="2" type="ORF">GCM10010218_51430</name>
</gene>
<reference evidence="2" key="2">
    <citation type="submission" date="2020-09" db="EMBL/GenBank/DDBJ databases">
        <authorList>
            <person name="Sun Q."/>
            <person name="Ohkuma M."/>
        </authorList>
    </citation>
    <scope>NUCLEOTIDE SEQUENCE</scope>
    <source>
        <strain evidence="2">JCM 4059</strain>
    </source>
</reference>
<feature type="compositionally biased region" description="Basic and acidic residues" evidence="1">
    <location>
        <begin position="16"/>
        <end position="25"/>
    </location>
</feature>
<evidence type="ECO:0000313" key="3">
    <source>
        <dbReference type="Proteomes" id="UP000638313"/>
    </source>
</evidence>
<dbReference type="AlphaFoldDB" id="A0A919B880"/>